<dbReference type="PIRSF" id="PIRSF006060">
    <property type="entry name" value="AA_transporter"/>
    <property type="match status" value="1"/>
</dbReference>
<feature type="transmembrane region" description="Helical" evidence="19">
    <location>
        <begin position="407"/>
        <end position="429"/>
    </location>
</feature>
<feature type="transmembrane region" description="Helical" evidence="19">
    <location>
        <begin position="309"/>
        <end position="327"/>
    </location>
</feature>
<evidence type="ECO:0000256" key="13">
    <source>
        <dbReference type="ARBA" id="ARBA00052179"/>
    </source>
</evidence>
<comment type="subcellular location">
    <subcellularLocation>
        <location evidence="1">Apical cell membrane</location>
        <topology evidence="1">Multi-pass membrane protein</topology>
    </subcellularLocation>
</comment>
<comment type="catalytic activity">
    <reaction evidence="10">
        <text>L-lysine(out) + L-arginine(in) = L-lysine(in) + L-arginine(out)</text>
        <dbReference type="Rhea" id="RHEA:70827"/>
        <dbReference type="ChEBI" id="CHEBI:32551"/>
        <dbReference type="ChEBI" id="CHEBI:32682"/>
    </reaction>
    <physiologicalReaction direction="left-to-right" evidence="10">
        <dbReference type="Rhea" id="RHEA:70828"/>
    </physiologicalReaction>
</comment>
<dbReference type="Ensembl" id="ENSCSAVT00000005224.1">
    <property type="protein sequence ID" value="ENSCSAVP00000005153.1"/>
    <property type="gene ID" value="ENSCSAVG00000003078.1"/>
</dbReference>
<keyword evidence="21" id="KW-1185">Reference proteome</keyword>
<proteinExistence type="inferred from homology"/>
<evidence type="ECO:0000256" key="17">
    <source>
        <dbReference type="ARBA" id="ARBA00083296"/>
    </source>
</evidence>
<reference evidence="21" key="1">
    <citation type="submission" date="2003-08" db="EMBL/GenBank/DDBJ databases">
        <authorList>
            <person name="Birren B."/>
            <person name="Nusbaum C."/>
            <person name="Abebe A."/>
            <person name="Abouelleil A."/>
            <person name="Adekoya E."/>
            <person name="Ait-zahra M."/>
            <person name="Allen N."/>
            <person name="Allen T."/>
            <person name="An P."/>
            <person name="Anderson M."/>
            <person name="Anderson S."/>
            <person name="Arachchi H."/>
            <person name="Armbruster J."/>
            <person name="Bachantsang P."/>
            <person name="Baldwin J."/>
            <person name="Barry A."/>
            <person name="Bayul T."/>
            <person name="Blitshsteyn B."/>
            <person name="Bloom T."/>
            <person name="Blye J."/>
            <person name="Boguslavskiy L."/>
            <person name="Borowsky M."/>
            <person name="Boukhgalter B."/>
            <person name="Brunache A."/>
            <person name="Butler J."/>
            <person name="Calixte N."/>
            <person name="Calvo S."/>
            <person name="Camarata J."/>
            <person name="Campo K."/>
            <person name="Chang J."/>
            <person name="Cheshatsang Y."/>
            <person name="Citroen M."/>
            <person name="Collymore A."/>
            <person name="Considine T."/>
            <person name="Cook A."/>
            <person name="Cooke P."/>
            <person name="Corum B."/>
            <person name="Cuomo C."/>
            <person name="David R."/>
            <person name="Dawoe T."/>
            <person name="Degray S."/>
            <person name="Dodge S."/>
            <person name="Dooley K."/>
            <person name="Dorje P."/>
            <person name="Dorjee K."/>
            <person name="Dorris L."/>
            <person name="Duffey N."/>
            <person name="Dupes A."/>
            <person name="Elkins T."/>
            <person name="Engels R."/>
            <person name="Erickson J."/>
            <person name="Farina A."/>
            <person name="Faro S."/>
            <person name="Ferreira P."/>
            <person name="Fischer H."/>
            <person name="Fitzgerald M."/>
            <person name="Foley K."/>
            <person name="Gage D."/>
            <person name="Galagan J."/>
            <person name="Gearin G."/>
            <person name="Gnerre S."/>
            <person name="Gnirke A."/>
            <person name="Goyette A."/>
            <person name="Graham J."/>
            <person name="Grandbois E."/>
            <person name="Gyaltsen K."/>
            <person name="Hafez N."/>
            <person name="Hagopian D."/>
            <person name="Hagos B."/>
            <person name="Hall J."/>
            <person name="Hatcher B."/>
            <person name="Heller A."/>
            <person name="Higgins H."/>
            <person name="Honan T."/>
            <person name="Horn A."/>
            <person name="Houde N."/>
            <person name="Hughes L."/>
            <person name="Hulme W."/>
            <person name="Husby E."/>
            <person name="Iliev I."/>
            <person name="Jaffe D."/>
            <person name="Jones C."/>
            <person name="Kamal M."/>
            <person name="Kamat A."/>
            <person name="Kamvysselis M."/>
            <person name="Karlsson E."/>
            <person name="Kells C."/>
            <person name="Kieu A."/>
            <person name="Kisner P."/>
            <person name="Kodira C."/>
            <person name="Kulbokas E."/>
            <person name="Labutti K."/>
            <person name="Lama D."/>
            <person name="Landers T."/>
            <person name="Leger J."/>
            <person name="Levine S."/>
            <person name="Lewis D."/>
            <person name="Lewis T."/>
            <person name="Lindblad-toh K."/>
            <person name="Liu X."/>
            <person name="Lokyitsang T."/>
            <person name="Lokyitsang Y."/>
            <person name="Lucien O."/>
            <person name="Lui A."/>
            <person name="Ma L.J."/>
            <person name="Mabbitt R."/>
            <person name="Macdonald J."/>
            <person name="Maclean C."/>
            <person name="Major J."/>
            <person name="Manning J."/>
            <person name="Marabella R."/>
            <person name="Maru K."/>
            <person name="Matthews C."/>
            <person name="Mauceli E."/>
            <person name="Mccarthy M."/>
            <person name="Mcdonough S."/>
            <person name="Mcghee T."/>
            <person name="Meldrim J."/>
            <person name="Meneus L."/>
            <person name="Mesirov J."/>
            <person name="Mihalev A."/>
            <person name="Mihova T."/>
            <person name="Mikkelsen T."/>
            <person name="Mlenga V."/>
            <person name="Moru K."/>
            <person name="Mozes J."/>
            <person name="Mulrain L."/>
            <person name="Munson G."/>
            <person name="Naylor J."/>
            <person name="Newes C."/>
            <person name="Nguyen C."/>
            <person name="Nguyen N."/>
            <person name="Nguyen T."/>
            <person name="Nicol R."/>
            <person name="Nielsen C."/>
            <person name="Nizzari M."/>
            <person name="Norbu C."/>
            <person name="Norbu N."/>
            <person name="O'donnell P."/>
            <person name="Okoawo O."/>
            <person name="O'leary S."/>
            <person name="Omotosho B."/>
            <person name="O'neill K."/>
            <person name="Osman S."/>
            <person name="Parker S."/>
            <person name="Perrin D."/>
            <person name="Phunkhang P."/>
            <person name="Piqani B."/>
            <person name="Purcell S."/>
            <person name="Rachupka T."/>
            <person name="Ramasamy U."/>
            <person name="Rameau R."/>
            <person name="Ray V."/>
            <person name="Raymond C."/>
            <person name="Retta R."/>
            <person name="Richardson S."/>
            <person name="Rise C."/>
            <person name="Rodriguez J."/>
            <person name="Rogers J."/>
            <person name="Rogov P."/>
            <person name="Rutman M."/>
            <person name="Schupbach R."/>
            <person name="Seaman C."/>
            <person name="Settipalli S."/>
            <person name="Sharpe T."/>
            <person name="Sheridan J."/>
            <person name="Sherpa N."/>
            <person name="Shi J."/>
            <person name="Smirnov S."/>
            <person name="Smith C."/>
            <person name="Sougnez C."/>
            <person name="Spencer B."/>
            <person name="Stalker J."/>
            <person name="Stange-thomann N."/>
            <person name="Stavropoulos S."/>
            <person name="Stetson K."/>
            <person name="Stone C."/>
            <person name="Stone S."/>
            <person name="Stubbs M."/>
            <person name="Talamas J."/>
            <person name="Tchuinga P."/>
            <person name="Tenzing P."/>
            <person name="Tesfaye S."/>
            <person name="Theodore J."/>
            <person name="Thoulutsang Y."/>
            <person name="Topham K."/>
            <person name="Towey S."/>
            <person name="Tsamla T."/>
            <person name="Tsomo N."/>
            <person name="Vallee D."/>
            <person name="Vassiliev H."/>
            <person name="Venkataraman V."/>
            <person name="Vinson J."/>
            <person name="Vo A."/>
            <person name="Wade C."/>
            <person name="Wang S."/>
            <person name="Wangchuk T."/>
            <person name="Wangdi T."/>
            <person name="Whittaker C."/>
            <person name="Wilkinson J."/>
            <person name="Wu Y."/>
            <person name="Wyman D."/>
            <person name="Yadav S."/>
            <person name="Yang S."/>
            <person name="Yang X."/>
            <person name="Yeager S."/>
            <person name="Yee E."/>
            <person name="Young G."/>
            <person name="Zainoun J."/>
            <person name="Zembeck L."/>
            <person name="Zimmer A."/>
            <person name="Zody M."/>
            <person name="Lander E."/>
        </authorList>
    </citation>
    <scope>NUCLEOTIDE SEQUENCE [LARGE SCALE GENOMIC DNA]</scope>
</reference>
<evidence type="ECO:0000256" key="11">
    <source>
        <dbReference type="ARBA" id="ARBA00051814"/>
    </source>
</evidence>
<comment type="catalytic activity">
    <reaction evidence="12">
        <text>L-histidine(out) + L-arginine(in) = L-histidine(in) + L-arginine(out)</text>
        <dbReference type="Rhea" id="RHEA:71063"/>
        <dbReference type="ChEBI" id="CHEBI:32682"/>
        <dbReference type="ChEBI" id="CHEBI:57595"/>
    </reaction>
    <physiologicalReaction direction="left-to-right" evidence="12">
        <dbReference type="Rhea" id="RHEA:71064"/>
    </physiologicalReaction>
</comment>
<evidence type="ECO:0000256" key="5">
    <source>
        <dbReference type="ARBA" id="ARBA00022553"/>
    </source>
</evidence>
<feature type="transmembrane region" description="Helical" evidence="19">
    <location>
        <begin position="28"/>
        <end position="48"/>
    </location>
</feature>
<evidence type="ECO:0000256" key="1">
    <source>
        <dbReference type="ARBA" id="ARBA00004424"/>
    </source>
</evidence>
<evidence type="ECO:0000256" key="10">
    <source>
        <dbReference type="ARBA" id="ARBA00051323"/>
    </source>
</evidence>
<evidence type="ECO:0000256" key="7">
    <source>
        <dbReference type="ARBA" id="ARBA00022989"/>
    </source>
</evidence>
<protein>
    <recommendedName>
        <fullName evidence="15">b(0,+)-type amino acid transporter 1</fullName>
    </recommendedName>
    <alternativeName>
        <fullName evidence="16">Glycoprotein-associated amino acid transporter b0,+AT1</fullName>
    </alternativeName>
    <alternativeName>
        <fullName evidence="17">Solute carrier family 7 member 9</fullName>
    </alternativeName>
</protein>
<keyword evidence="7 19" id="KW-1133">Transmembrane helix</keyword>
<feature type="transmembrane region" description="Helical" evidence="19">
    <location>
        <begin position="181"/>
        <end position="199"/>
    </location>
</feature>
<reference evidence="20" key="3">
    <citation type="submission" date="2025-09" db="UniProtKB">
        <authorList>
            <consortium name="Ensembl"/>
        </authorList>
    </citation>
    <scope>IDENTIFICATION</scope>
</reference>
<evidence type="ECO:0000256" key="8">
    <source>
        <dbReference type="ARBA" id="ARBA00023136"/>
    </source>
</evidence>
<comment type="catalytic activity">
    <reaction evidence="14">
        <text>L-leucine(out) + L-arginine(in) = L-leucine(in) + L-arginine(out)</text>
        <dbReference type="Rhea" id="RHEA:71059"/>
        <dbReference type="ChEBI" id="CHEBI:32682"/>
        <dbReference type="ChEBI" id="CHEBI:57427"/>
    </reaction>
    <physiologicalReaction direction="left-to-right" evidence="14">
        <dbReference type="Rhea" id="RHEA:71060"/>
    </physiologicalReaction>
</comment>
<evidence type="ECO:0000256" key="14">
    <source>
        <dbReference type="ARBA" id="ARBA00052732"/>
    </source>
</evidence>
<keyword evidence="5" id="KW-0597">Phosphoprotein</keyword>
<dbReference type="Pfam" id="PF13520">
    <property type="entry name" value="AA_permease_2"/>
    <property type="match status" value="1"/>
</dbReference>
<dbReference type="PANTHER" id="PTHR11785:SF512">
    <property type="entry name" value="SOBREMESA, ISOFORM B"/>
    <property type="match status" value="1"/>
</dbReference>
<evidence type="ECO:0000256" key="6">
    <source>
        <dbReference type="ARBA" id="ARBA00022692"/>
    </source>
</evidence>
<dbReference type="GeneTree" id="ENSGT00940000164525"/>
<feature type="transmembrane region" description="Helical" evidence="19">
    <location>
        <begin position="253"/>
        <end position="274"/>
    </location>
</feature>
<feature type="transmembrane region" description="Helical" evidence="19">
    <location>
        <begin position="435"/>
        <end position="455"/>
    </location>
</feature>
<keyword evidence="3" id="KW-0813">Transport</keyword>
<evidence type="ECO:0000256" key="16">
    <source>
        <dbReference type="ARBA" id="ARBA00079910"/>
    </source>
</evidence>
<accession>H2YIK4</accession>
<dbReference type="Proteomes" id="UP000007875">
    <property type="component" value="Unassembled WGS sequence"/>
</dbReference>
<comment type="catalytic activity">
    <reaction evidence="13">
        <text>L-cysteine(out) + L-arginine(in) = L-cysteine(in) + L-arginine(out)</text>
        <dbReference type="Rhea" id="RHEA:71071"/>
        <dbReference type="ChEBI" id="CHEBI:32682"/>
        <dbReference type="ChEBI" id="CHEBI:35235"/>
    </reaction>
    <physiologicalReaction direction="left-to-right" evidence="13">
        <dbReference type="Rhea" id="RHEA:71072"/>
    </physiologicalReaction>
</comment>
<name>H2YIK4_CIOSA</name>
<feature type="transmembrane region" description="Helical" evidence="19">
    <location>
        <begin position="105"/>
        <end position="130"/>
    </location>
</feature>
<evidence type="ECO:0000256" key="19">
    <source>
        <dbReference type="SAM" id="Phobius"/>
    </source>
</evidence>
<evidence type="ECO:0000313" key="21">
    <source>
        <dbReference type="Proteomes" id="UP000007875"/>
    </source>
</evidence>
<evidence type="ECO:0000256" key="3">
    <source>
        <dbReference type="ARBA" id="ARBA00022448"/>
    </source>
</evidence>
<dbReference type="AlphaFoldDB" id="H2YIK4"/>
<dbReference type="FunFam" id="1.20.1740.10:FF:000015">
    <property type="entry name" value="B(0,+)-type amino acid transporter 1"/>
    <property type="match status" value="1"/>
</dbReference>
<keyword evidence="6 19" id="KW-0812">Transmembrane</keyword>
<dbReference type="GO" id="GO:0016324">
    <property type="term" value="C:apical plasma membrane"/>
    <property type="evidence" value="ECO:0007669"/>
    <property type="project" value="UniProtKB-SubCell"/>
</dbReference>
<comment type="similarity">
    <text evidence="2">Belongs to the amino acid-polyamine-organocation (APC) superfamily.</text>
</comment>
<sequence length="485" mass="52948">MDNNNVGKEEEEQNVGESTGKLHLKREITLLGGVSVIVGSMVGSGIFISPVGVLSNVGMVGASLLIWVACGLIATCGSLTYAELGTMIPQSGAEYPYLKEAFGPVPAFLFAWTSSIVLKPSAVAIIGLVFGEYLIRPFFENCQDVPSNAVKLAAATCICLVTCINCISVKVAERIQICFTIAKLTALLIIVVAGLYALSTGLTDNLQNSFTGEVKWSTVGTSFYQGFWAYDGWNQLNYITEELKNPSVNLPRAIMIGIPLVMLVYVLTNVAYLAGLSLNEMMSSRAVAVTFGGKLLGSMAWIIPLGVAISTFGSINGYIITGPRIIYTAAREGHMPEVLAMMHTKRFTPVPAVIFNTIIALLVLIPNDFDSLVNYFSFSMWLFHGGSALALLVLRWKQPDRKRPYKVPIFIPVIVVLIALYLVIYPIVSQPAWEYLYAALFIASGILFYIPFIHLKINATCMRPATVFLQKLLQVIQPDNCRKTL</sequence>
<evidence type="ECO:0000256" key="2">
    <source>
        <dbReference type="ARBA" id="ARBA00009523"/>
    </source>
</evidence>
<dbReference type="PANTHER" id="PTHR11785">
    <property type="entry name" value="AMINO ACID TRANSPORTER"/>
    <property type="match status" value="1"/>
</dbReference>
<feature type="transmembrane region" description="Helical" evidence="19">
    <location>
        <begin position="60"/>
        <end position="84"/>
    </location>
</feature>
<keyword evidence="8 19" id="KW-0472">Membrane</keyword>
<comment type="catalytic activity">
    <reaction evidence="18">
        <text>L-phenylalanine(out) + L-arginine(in) = L-phenylalanine(in) + L-arginine(out)</text>
        <dbReference type="Rhea" id="RHEA:71067"/>
        <dbReference type="ChEBI" id="CHEBI:32682"/>
        <dbReference type="ChEBI" id="CHEBI:58095"/>
    </reaction>
    <physiologicalReaction direction="left-to-right" evidence="18">
        <dbReference type="Rhea" id="RHEA:71068"/>
    </physiologicalReaction>
</comment>
<evidence type="ECO:0000256" key="9">
    <source>
        <dbReference type="ARBA" id="ARBA00023157"/>
    </source>
</evidence>
<comment type="catalytic activity">
    <reaction evidence="11">
        <text>L-cystine(out) + L-arginine(in) = L-cystine(in) + L-arginine(out)</text>
        <dbReference type="Rhea" id="RHEA:71075"/>
        <dbReference type="ChEBI" id="CHEBI:32682"/>
        <dbReference type="ChEBI" id="CHEBI:35491"/>
    </reaction>
    <physiologicalReaction direction="left-to-right" evidence="11">
        <dbReference type="Rhea" id="RHEA:71076"/>
    </physiologicalReaction>
</comment>
<feature type="transmembrane region" description="Helical" evidence="19">
    <location>
        <begin position="372"/>
        <end position="395"/>
    </location>
</feature>
<evidence type="ECO:0000256" key="15">
    <source>
        <dbReference type="ARBA" id="ARBA00074336"/>
    </source>
</evidence>
<reference evidence="20" key="2">
    <citation type="submission" date="2025-08" db="UniProtKB">
        <authorList>
            <consortium name="Ensembl"/>
        </authorList>
    </citation>
    <scope>IDENTIFICATION</scope>
</reference>
<evidence type="ECO:0000313" key="20">
    <source>
        <dbReference type="Ensembl" id="ENSCSAVP00000005153.1"/>
    </source>
</evidence>
<dbReference type="GO" id="GO:0015179">
    <property type="term" value="F:L-amino acid transmembrane transporter activity"/>
    <property type="evidence" value="ECO:0007669"/>
    <property type="project" value="TreeGrafter"/>
</dbReference>
<dbReference type="InterPro" id="IPR002293">
    <property type="entry name" value="AA/rel_permease1"/>
</dbReference>
<feature type="transmembrane region" description="Helical" evidence="19">
    <location>
        <begin position="150"/>
        <end position="169"/>
    </location>
</feature>
<evidence type="ECO:0000256" key="4">
    <source>
        <dbReference type="ARBA" id="ARBA00022475"/>
    </source>
</evidence>
<organism evidence="20 21">
    <name type="scientific">Ciona savignyi</name>
    <name type="common">Pacific transparent sea squirt</name>
    <dbReference type="NCBI Taxonomy" id="51511"/>
    <lineage>
        <taxon>Eukaryota</taxon>
        <taxon>Metazoa</taxon>
        <taxon>Chordata</taxon>
        <taxon>Tunicata</taxon>
        <taxon>Ascidiacea</taxon>
        <taxon>Phlebobranchia</taxon>
        <taxon>Cionidae</taxon>
        <taxon>Ciona</taxon>
    </lineage>
</organism>
<evidence type="ECO:0000256" key="12">
    <source>
        <dbReference type="ARBA" id="ARBA00051835"/>
    </source>
</evidence>
<dbReference type="Gene3D" id="1.20.1740.10">
    <property type="entry name" value="Amino acid/polyamine transporter I"/>
    <property type="match status" value="1"/>
</dbReference>
<keyword evidence="9" id="KW-1015">Disulfide bond</keyword>
<evidence type="ECO:0000256" key="18">
    <source>
        <dbReference type="ARBA" id="ARBA00093193"/>
    </source>
</evidence>
<keyword evidence="4" id="KW-1003">Cell membrane</keyword>
<dbReference type="InterPro" id="IPR050598">
    <property type="entry name" value="AminoAcid_Transporter"/>
</dbReference>
<feature type="transmembrane region" description="Helical" evidence="19">
    <location>
        <begin position="347"/>
        <end position="366"/>
    </location>
</feature>